<dbReference type="GO" id="GO:0009734">
    <property type="term" value="P:auxin-activated signaling pathway"/>
    <property type="evidence" value="ECO:0007669"/>
    <property type="project" value="UniProtKB-KW"/>
</dbReference>
<dbReference type="GO" id="GO:0010329">
    <property type="term" value="F:auxin efflux transmembrane transporter activity"/>
    <property type="evidence" value="ECO:0007669"/>
    <property type="project" value="TreeGrafter"/>
</dbReference>
<dbReference type="GO" id="GO:0005783">
    <property type="term" value="C:endoplasmic reticulum"/>
    <property type="evidence" value="ECO:0007669"/>
    <property type="project" value="TreeGrafter"/>
</dbReference>
<dbReference type="InterPro" id="IPR051107">
    <property type="entry name" value="Auxin_Efflux_Carrier"/>
</dbReference>
<keyword evidence="7" id="KW-0927">Auxin signaling pathway</keyword>
<feature type="transmembrane region" description="Helical" evidence="8">
    <location>
        <begin position="69"/>
        <end position="87"/>
    </location>
</feature>
<keyword evidence="10" id="KW-1185">Reference proteome</keyword>
<keyword evidence="4 8" id="KW-0812">Transmembrane</keyword>
<evidence type="ECO:0000256" key="6">
    <source>
        <dbReference type="ARBA" id="ARBA00023136"/>
    </source>
</evidence>
<evidence type="ECO:0000256" key="4">
    <source>
        <dbReference type="ARBA" id="ARBA00022692"/>
    </source>
</evidence>
<protein>
    <recommendedName>
        <fullName evidence="11">Auxin efflux carrier component</fullName>
    </recommendedName>
</protein>
<feature type="transmembrane region" description="Helical" evidence="8">
    <location>
        <begin position="99"/>
        <end position="118"/>
    </location>
</feature>
<sequence length="298" mass="32350">MPAIVAKSISILSDAGLGMAMVILGLFMALQPKIIASGNTVASFAMAVRFLTGPAVMAVASIVVRLRGVLLHIAIVQSQGIIPFLFAKEYNIYPDILSLGVIFGMLIALPITLVYYILLGLGAEKVQILKTLGVDHVVDLDSENVSEEVERALTKLGPAKLAERQLGYRAYKLESPEDLYNPFVSMYFGAVYVTWLSKYEESQQGKRIGSSNHVFAVENADFPTVNFGDELKETTVNSGDENDAPGYAMSGKLNAKSALHSLGVVLQKLLAYHALSSGQQSLFSREDDSDILMIRMII</sequence>
<dbReference type="EMBL" id="SDMP01000012">
    <property type="protein sequence ID" value="RYR25751.1"/>
    <property type="molecule type" value="Genomic_DNA"/>
</dbReference>
<dbReference type="PANTHER" id="PTHR31752:SF66">
    <property type="entry name" value="AUXIN EFFLUX CARRIER COMPONENT 1B-RELATED"/>
    <property type="match status" value="1"/>
</dbReference>
<dbReference type="GO" id="GO:0009926">
    <property type="term" value="P:auxin polar transport"/>
    <property type="evidence" value="ECO:0007669"/>
    <property type="project" value="TreeGrafter"/>
</dbReference>
<feature type="transmembrane region" description="Helical" evidence="8">
    <location>
        <begin position="41"/>
        <end position="63"/>
    </location>
</feature>
<evidence type="ECO:0000256" key="5">
    <source>
        <dbReference type="ARBA" id="ARBA00022989"/>
    </source>
</evidence>
<evidence type="ECO:0000256" key="3">
    <source>
        <dbReference type="ARBA" id="ARBA00022448"/>
    </source>
</evidence>
<evidence type="ECO:0000256" key="8">
    <source>
        <dbReference type="SAM" id="Phobius"/>
    </source>
</evidence>
<evidence type="ECO:0000313" key="10">
    <source>
        <dbReference type="Proteomes" id="UP000289738"/>
    </source>
</evidence>
<dbReference type="PANTHER" id="PTHR31752">
    <property type="entry name" value="AUXIN EFFLUX CARRIER COMPONENT 1B-RELATED"/>
    <property type="match status" value="1"/>
</dbReference>
<keyword evidence="6 8" id="KW-0472">Membrane</keyword>
<dbReference type="Proteomes" id="UP000289738">
    <property type="component" value="Chromosome B02"/>
</dbReference>
<organism evidence="9 10">
    <name type="scientific">Arachis hypogaea</name>
    <name type="common">Peanut</name>
    <dbReference type="NCBI Taxonomy" id="3818"/>
    <lineage>
        <taxon>Eukaryota</taxon>
        <taxon>Viridiplantae</taxon>
        <taxon>Streptophyta</taxon>
        <taxon>Embryophyta</taxon>
        <taxon>Tracheophyta</taxon>
        <taxon>Spermatophyta</taxon>
        <taxon>Magnoliopsida</taxon>
        <taxon>eudicotyledons</taxon>
        <taxon>Gunneridae</taxon>
        <taxon>Pentapetalae</taxon>
        <taxon>rosids</taxon>
        <taxon>fabids</taxon>
        <taxon>Fabales</taxon>
        <taxon>Fabaceae</taxon>
        <taxon>Papilionoideae</taxon>
        <taxon>50 kb inversion clade</taxon>
        <taxon>dalbergioids sensu lato</taxon>
        <taxon>Dalbergieae</taxon>
        <taxon>Pterocarpus clade</taxon>
        <taxon>Arachis</taxon>
    </lineage>
</organism>
<feature type="transmembrane region" description="Helical" evidence="8">
    <location>
        <begin position="6"/>
        <end position="29"/>
    </location>
</feature>
<evidence type="ECO:0000313" key="9">
    <source>
        <dbReference type="EMBL" id="RYR25751.1"/>
    </source>
</evidence>
<proteinExistence type="inferred from homology"/>
<dbReference type="InterPro" id="IPR004776">
    <property type="entry name" value="Mem_transp_PIN-like"/>
</dbReference>
<accession>A0A445AH43</accession>
<reference evidence="9 10" key="1">
    <citation type="submission" date="2019-01" db="EMBL/GenBank/DDBJ databases">
        <title>Sequencing of cultivated peanut Arachis hypogaea provides insights into genome evolution and oil improvement.</title>
        <authorList>
            <person name="Chen X."/>
        </authorList>
    </citation>
    <scope>NUCLEOTIDE SEQUENCE [LARGE SCALE GENOMIC DNA]</scope>
    <source>
        <strain evidence="10">cv. Fuhuasheng</strain>
        <tissue evidence="9">Leaves</tissue>
    </source>
</reference>
<dbReference type="STRING" id="3818.A0A445AH43"/>
<dbReference type="GO" id="GO:0005886">
    <property type="term" value="C:plasma membrane"/>
    <property type="evidence" value="ECO:0007669"/>
    <property type="project" value="TreeGrafter"/>
</dbReference>
<comment type="caution">
    <text evidence="9">The sequence shown here is derived from an EMBL/GenBank/DDBJ whole genome shotgun (WGS) entry which is preliminary data.</text>
</comment>
<name>A0A445AH43_ARAHY</name>
<evidence type="ECO:0000256" key="1">
    <source>
        <dbReference type="ARBA" id="ARBA00004141"/>
    </source>
</evidence>
<comment type="similarity">
    <text evidence="2">Belongs to the auxin efflux carrier (TC 2.A.69.1) family.</text>
</comment>
<dbReference type="Pfam" id="PF03547">
    <property type="entry name" value="Mem_trans"/>
    <property type="match status" value="1"/>
</dbReference>
<evidence type="ECO:0000256" key="2">
    <source>
        <dbReference type="ARBA" id="ARBA00009177"/>
    </source>
</evidence>
<gene>
    <name evidence="9" type="ORF">Ahy_B02g059746</name>
</gene>
<evidence type="ECO:0000256" key="7">
    <source>
        <dbReference type="ARBA" id="ARBA00023294"/>
    </source>
</evidence>
<keyword evidence="5 8" id="KW-1133">Transmembrane helix</keyword>
<evidence type="ECO:0008006" key="11">
    <source>
        <dbReference type="Google" id="ProtNLM"/>
    </source>
</evidence>
<dbReference type="AlphaFoldDB" id="A0A445AH43"/>
<keyword evidence="3" id="KW-0813">Transport</keyword>
<comment type="subcellular location">
    <subcellularLocation>
        <location evidence="1">Membrane</location>
        <topology evidence="1">Multi-pass membrane protein</topology>
    </subcellularLocation>
</comment>